<proteinExistence type="predicted"/>
<evidence type="ECO:0000313" key="1">
    <source>
        <dbReference type="EMBL" id="GBN11028.1"/>
    </source>
</evidence>
<organism evidence="1 2">
    <name type="scientific">Araneus ventricosus</name>
    <name type="common">Orbweaver spider</name>
    <name type="synonym">Epeira ventricosa</name>
    <dbReference type="NCBI Taxonomy" id="182803"/>
    <lineage>
        <taxon>Eukaryota</taxon>
        <taxon>Metazoa</taxon>
        <taxon>Ecdysozoa</taxon>
        <taxon>Arthropoda</taxon>
        <taxon>Chelicerata</taxon>
        <taxon>Arachnida</taxon>
        <taxon>Araneae</taxon>
        <taxon>Araneomorphae</taxon>
        <taxon>Entelegynae</taxon>
        <taxon>Araneoidea</taxon>
        <taxon>Araneidae</taxon>
        <taxon>Araneus</taxon>
    </lineage>
</organism>
<evidence type="ECO:0000313" key="2">
    <source>
        <dbReference type="Proteomes" id="UP000499080"/>
    </source>
</evidence>
<name>A0A4Y2L8R4_ARAVE</name>
<gene>
    <name evidence="1" type="ORF">AVEN_17606_1</name>
</gene>
<dbReference type="AlphaFoldDB" id="A0A4Y2L8R4"/>
<reference evidence="1 2" key="1">
    <citation type="journal article" date="2019" name="Sci. Rep.">
        <title>Orb-weaving spider Araneus ventricosus genome elucidates the spidroin gene catalogue.</title>
        <authorList>
            <person name="Kono N."/>
            <person name="Nakamura H."/>
            <person name="Ohtoshi R."/>
            <person name="Moran D.A.P."/>
            <person name="Shinohara A."/>
            <person name="Yoshida Y."/>
            <person name="Fujiwara M."/>
            <person name="Mori M."/>
            <person name="Tomita M."/>
            <person name="Arakawa K."/>
        </authorList>
    </citation>
    <scope>NUCLEOTIDE SEQUENCE [LARGE SCALE GENOMIC DNA]</scope>
</reference>
<sequence length="92" mass="10521">MFGKSILWNASVNLLNLCLVMWQPLSRPEEAQLSINLLSLIQWHFSVFAYSFARAVCIELASSLSTESFLAVLRRLIARRCHSSKQKYSSEN</sequence>
<accession>A0A4Y2L8R4</accession>
<protein>
    <submittedName>
        <fullName evidence="1">Uncharacterized protein</fullName>
    </submittedName>
</protein>
<dbReference type="Proteomes" id="UP000499080">
    <property type="component" value="Unassembled WGS sequence"/>
</dbReference>
<comment type="caution">
    <text evidence="1">The sequence shown here is derived from an EMBL/GenBank/DDBJ whole genome shotgun (WGS) entry which is preliminary data.</text>
</comment>
<keyword evidence="2" id="KW-1185">Reference proteome</keyword>
<dbReference type="EMBL" id="BGPR01005531">
    <property type="protein sequence ID" value="GBN11028.1"/>
    <property type="molecule type" value="Genomic_DNA"/>
</dbReference>